<keyword evidence="2" id="KW-1185">Reference proteome</keyword>
<comment type="caution">
    <text evidence="1">The sequence shown here is derived from an EMBL/GenBank/DDBJ whole genome shotgun (WGS) entry which is preliminary data.</text>
</comment>
<dbReference type="OrthoDB" id="8446566at2"/>
<evidence type="ECO:0000313" key="2">
    <source>
        <dbReference type="Proteomes" id="UP000435802"/>
    </source>
</evidence>
<dbReference type="EMBL" id="WUMK01000001">
    <property type="protein sequence ID" value="MXN43855.1"/>
    <property type="molecule type" value="Genomic_DNA"/>
</dbReference>
<dbReference type="SUPFAM" id="SSF53474">
    <property type="entry name" value="alpha/beta-Hydrolases"/>
    <property type="match status" value="1"/>
</dbReference>
<sequence>MVRFLEILILAIVILVLPGIAAANIRQLESCKRPIIPVDDVYDGKWGFNANLVATAFGPFAAASFDAYMDYEKQLSFLPADKLKRIGWHRLHWNAGSHRFNDGLTGLVFDTYYKKTRRCTFVIVAVRGTDGPSLRDAFSNAYLITRALPVPNQYRAIKTQFANVRAFAEKTFGRGKVVYVATGHSLGGGLSIQLAKCFDRVSAVVFDSSFVEGDRSCRGFTGTTVVEIYDKHEILSRLRAFMGKSRASHVNNANLATYGINPYELKGGRPIAQHGIIGMALGLLRAPLDCMAKTAKCEIKAAYNDQRYAYQHILLCDIYARRTGKVIAYGDVCVAPRPLASRR</sequence>
<protein>
    <recommendedName>
        <fullName evidence="3">Fungal lipase-like domain-containing protein</fullName>
    </recommendedName>
</protein>
<name>A0A6N8S450_9HYPH</name>
<dbReference type="RefSeq" id="WP_160856851.1">
    <property type="nucleotide sequence ID" value="NZ_WUMK01000001.1"/>
</dbReference>
<accession>A0A6N8S450</accession>
<reference evidence="1 2" key="1">
    <citation type="submission" date="2019-12" db="EMBL/GenBank/DDBJ databases">
        <title>Shinella kummerowiae sp. nov., a symbiotic bacterium isolated from root nodules of the herbal legume Kummerowia stipulacea.</title>
        <authorList>
            <person name="Gao J."/>
        </authorList>
    </citation>
    <scope>NUCLEOTIDE SEQUENCE [LARGE SCALE GENOMIC DNA]</scope>
    <source>
        <strain evidence="1 2">CCBAU 25048</strain>
    </source>
</reference>
<dbReference type="Proteomes" id="UP000435802">
    <property type="component" value="Unassembled WGS sequence"/>
</dbReference>
<organism evidence="1 2">
    <name type="scientific">Shinella kummerowiae</name>
    <dbReference type="NCBI Taxonomy" id="417745"/>
    <lineage>
        <taxon>Bacteria</taxon>
        <taxon>Pseudomonadati</taxon>
        <taxon>Pseudomonadota</taxon>
        <taxon>Alphaproteobacteria</taxon>
        <taxon>Hyphomicrobiales</taxon>
        <taxon>Rhizobiaceae</taxon>
        <taxon>Shinella</taxon>
    </lineage>
</organism>
<proteinExistence type="predicted"/>
<dbReference type="AlphaFoldDB" id="A0A6N8S450"/>
<gene>
    <name evidence="1" type="ORF">GR138_01565</name>
</gene>
<evidence type="ECO:0008006" key="3">
    <source>
        <dbReference type="Google" id="ProtNLM"/>
    </source>
</evidence>
<evidence type="ECO:0000313" key="1">
    <source>
        <dbReference type="EMBL" id="MXN43855.1"/>
    </source>
</evidence>
<dbReference type="InterPro" id="IPR029058">
    <property type="entry name" value="AB_hydrolase_fold"/>
</dbReference>
<dbReference type="Gene3D" id="3.40.50.1820">
    <property type="entry name" value="alpha/beta hydrolase"/>
    <property type="match status" value="1"/>
</dbReference>